<keyword evidence="7" id="KW-1185">Reference proteome</keyword>
<dbReference type="InterPro" id="IPR043454">
    <property type="entry name" value="NPH3/RPT2-like"/>
</dbReference>
<evidence type="ECO:0000256" key="1">
    <source>
        <dbReference type="ARBA" id="ARBA00004906"/>
    </source>
</evidence>
<dbReference type="UniPathway" id="UPA00143"/>
<evidence type="ECO:0000259" key="4">
    <source>
        <dbReference type="PROSITE" id="PS51649"/>
    </source>
</evidence>
<dbReference type="PANTHER" id="PTHR32370">
    <property type="entry name" value="OS12G0117600 PROTEIN"/>
    <property type="match status" value="1"/>
</dbReference>
<evidence type="ECO:0000256" key="3">
    <source>
        <dbReference type="PROSITE-ProRule" id="PRU00982"/>
    </source>
</evidence>
<dbReference type="Proteomes" id="UP000636800">
    <property type="component" value="Unassembled WGS sequence"/>
</dbReference>
<dbReference type="EMBL" id="JADCNM010000178">
    <property type="protein sequence ID" value="KAG0449544.1"/>
    <property type="molecule type" value="Genomic_DNA"/>
</dbReference>
<dbReference type="InterPro" id="IPR011333">
    <property type="entry name" value="SKP1/BTB/POZ_sf"/>
</dbReference>
<dbReference type="SUPFAM" id="SSF54695">
    <property type="entry name" value="POZ domain"/>
    <property type="match status" value="1"/>
</dbReference>
<dbReference type="Pfam" id="PF03000">
    <property type="entry name" value="NPH3"/>
    <property type="match status" value="1"/>
</dbReference>
<proteinExistence type="inferred from homology"/>
<dbReference type="PROSITE" id="PS51649">
    <property type="entry name" value="NPH3"/>
    <property type="match status" value="1"/>
</dbReference>
<dbReference type="Gene3D" id="3.30.710.10">
    <property type="entry name" value="Potassium Channel Kv1.1, Chain A"/>
    <property type="match status" value="1"/>
</dbReference>
<dbReference type="Proteomes" id="UP000639772">
    <property type="component" value="Unassembled WGS sequence"/>
</dbReference>
<dbReference type="EMBL" id="JADCNL010000176">
    <property type="protein sequence ID" value="KAG0449571.1"/>
    <property type="molecule type" value="Genomic_DNA"/>
</dbReference>
<reference evidence="7 8" key="1">
    <citation type="journal article" date="2020" name="Nat. Food">
        <title>A phased Vanilla planifolia genome enables genetic improvement of flavour and production.</title>
        <authorList>
            <person name="Hasing T."/>
            <person name="Tang H."/>
            <person name="Brym M."/>
            <person name="Khazi F."/>
            <person name="Huang T."/>
            <person name="Chambers A.H."/>
        </authorList>
    </citation>
    <scope>NUCLEOTIDE SEQUENCE [LARGE SCALE GENOMIC DNA]</scope>
    <source>
        <tissue evidence="6">Leaf</tissue>
    </source>
</reference>
<dbReference type="InterPro" id="IPR000210">
    <property type="entry name" value="BTB/POZ_dom"/>
</dbReference>
<organism evidence="6 7">
    <name type="scientific">Vanilla planifolia</name>
    <name type="common">Vanilla</name>
    <dbReference type="NCBI Taxonomy" id="51239"/>
    <lineage>
        <taxon>Eukaryota</taxon>
        <taxon>Viridiplantae</taxon>
        <taxon>Streptophyta</taxon>
        <taxon>Embryophyta</taxon>
        <taxon>Tracheophyta</taxon>
        <taxon>Spermatophyta</taxon>
        <taxon>Magnoliopsida</taxon>
        <taxon>Liliopsida</taxon>
        <taxon>Asparagales</taxon>
        <taxon>Orchidaceae</taxon>
        <taxon>Vanilloideae</taxon>
        <taxon>Vanilleae</taxon>
        <taxon>Vanilla</taxon>
    </lineage>
</organism>
<evidence type="ECO:0000313" key="6">
    <source>
        <dbReference type="EMBL" id="KAG0449571.1"/>
    </source>
</evidence>
<feature type="domain" description="NPH3" evidence="4">
    <location>
        <begin position="183"/>
        <end position="364"/>
    </location>
</feature>
<dbReference type="Pfam" id="PF00651">
    <property type="entry name" value="BTB"/>
    <property type="match status" value="1"/>
</dbReference>
<keyword evidence="2" id="KW-0833">Ubl conjugation pathway</keyword>
<evidence type="ECO:0000313" key="7">
    <source>
        <dbReference type="Proteomes" id="UP000636800"/>
    </source>
</evidence>
<dbReference type="GO" id="GO:0016567">
    <property type="term" value="P:protein ubiquitination"/>
    <property type="evidence" value="ECO:0007669"/>
    <property type="project" value="UniProtKB-UniPathway"/>
</dbReference>
<name>A0A835P9L3_VANPL</name>
<evidence type="ECO:0000313" key="5">
    <source>
        <dbReference type="EMBL" id="KAG0449544.1"/>
    </source>
</evidence>
<evidence type="ECO:0000256" key="2">
    <source>
        <dbReference type="ARBA" id="ARBA00022786"/>
    </source>
</evidence>
<comment type="similarity">
    <text evidence="3">Belongs to the NPH3 family.</text>
</comment>
<dbReference type="InterPro" id="IPR027356">
    <property type="entry name" value="NPH3_dom"/>
</dbReference>
<protein>
    <recommendedName>
        <fullName evidence="4">NPH3 domain-containing protein</fullName>
    </recommendedName>
</protein>
<dbReference type="OrthoDB" id="624345at2759"/>
<dbReference type="AlphaFoldDB" id="A0A835P9L3"/>
<accession>A0A835P9L3</accession>
<comment type="caution">
    <text evidence="6">The sequence shown here is derived from an EMBL/GenBank/DDBJ whole genome shotgun (WGS) entry which is preliminary data.</text>
</comment>
<comment type="pathway">
    <text evidence="1">Protein modification; protein ubiquitination.</text>
</comment>
<evidence type="ECO:0000313" key="8">
    <source>
        <dbReference type="Proteomes" id="UP000639772"/>
    </source>
</evidence>
<sequence>MAASTAVHRACATMERTNQWAVAMEIPSDIVIHVETPLSPLHKFTLVSKSGYIRRKVVELDRSDLRKLELNGIPGGADAFEKAARFCYGVNFEISVQNVAALLCAAEWLEMTEKTSDGNLVARAEEFLSKAALRTLPGAVTVLKSCEGLLPFAEEHGIVQRCVEALGSKVINEVNSPNRSMPEWWAAELSVLCPPFFEKTLAAIKARAPAPKTLSTAIVVFASKSLPDLLPLSSGGSRGPSSYPSTDRARQRGFRVLVAILSTNRHPSPRRIPLLPLRAAIFLESSTASLSGGRATDLFALDEAAVGDPMTIAFDYSGQRLTDLDSIRRIVTGFSEREVVGAVAQRAARTVDSFIAEIATEEEI</sequence>
<gene>
    <name evidence="5" type="ORF">HPP92_027249</name>
    <name evidence="6" type="ORF">HPP92_027310</name>
</gene>